<protein>
    <recommendedName>
        <fullName evidence="2">protein-tyrosine-phosphatase</fullName>
        <ecNumber evidence="2">3.1.3.48</ecNumber>
    </recommendedName>
</protein>
<feature type="domain" description="Tyrosine-protein phosphatase" evidence="5">
    <location>
        <begin position="31"/>
        <end position="174"/>
    </location>
</feature>
<evidence type="ECO:0000259" key="6">
    <source>
        <dbReference type="PROSITE" id="PS50056"/>
    </source>
</evidence>
<gene>
    <name evidence="7" type="ORF">ARMSODRAFT_85214</name>
</gene>
<dbReference type="InterPro" id="IPR029021">
    <property type="entry name" value="Prot-tyrosine_phosphatase-like"/>
</dbReference>
<dbReference type="STRING" id="1076256.A0A2H3B702"/>
<dbReference type="InterPro" id="IPR016130">
    <property type="entry name" value="Tyr_Pase_AS"/>
</dbReference>
<evidence type="ECO:0000313" key="8">
    <source>
        <dbReference type="Proteomes" id="UP000218334"/>
    </source>
</evidence>
<organism evidence="7 8">
    <name type="scientific">Armillaria solidipes</name>
    <dbReference type="NCBI Taxonomy" id="1076256"/>
    <lineage>
        <taxon>Eukaryota</taxon>
        <taxon>Fungi</taxon>
        <taxon>Dikarya</taxon>
        <taxon>Basidiomycota</taxon>
        <taxon>Agaricomycotina</taxon>
        <taxon>Agaricomycetes</taxon>
        <taxon>Agaricomycetidae</taxon>
        <taxon>Agaricales</taxon>
        <taxon>Marasmiineae</taxon>
        <taxon>Physalacriaceae</taxon>
        <taxon>Armillaria</taxon>
    </lineage>
</organism>
<dbReference type="InterPro" id="IPR000340">
    <property type="entry name" value="Dual-sp_phosphatase_cat-dom"/>
</dbReference>
<dbReference type="PANTHER" id="PTHR10159:SF519">
    <property type="entry name" value="DUAL SPECIFICITY PROTEIN PHOSPHATASE MPK3"/>
    <property type="match status" value="1"/>
</dbReference>
<dbReference type="Pfam" id="PF00782">
    <property type="entry name" value="DSPc"/>
    <property type="match status" value="1"/>
</dbReference>
<dbReference type="PROSITE" id="PS00383">
    <property type="entry name" value="TYR_PHOSPHATASE_1"/>
    <property type="match status" value="1"/>
</dbReference>
<keyword evidence="3" id="KW-0378">Hydrolase</keyword>
<dbReference type="PANTHER" id="PTHR10159">
    <property type="entry name" value="DUAL SPECIFICITY PROTEIN PHOSPHATASE"/>
    <property type="match status" value="1"/>
</dbReference>
<dbReference type="PROSITE" id="PS50054">
    <property type="entry name" value="TYR_PHOSPHATASE_DUAL"/>
    <property type="match status" value="1"/>
</dbReference>
<dbReference type="GO" id="GO:0008330">
    <property type="term" value="F:protein tyrosine/threonine phosphatase activity"/>
    <property type="evidence" value="ECO:0007669"/>
    <property type="project" value="TreeGrafter"/>
</dbReference>
<dbReference type="Gene3D" id="3.90.190.10">
    <property type="entry name" value="Protein tyrosine phosphatase superfamily"/>
    <property type="match status" value="1"/>
</dbReference>
<evidence type="ECO:0000259" key="5">
    <source>
        <dbReference type="PROSITE" id="PS50054"/>
    </source>
</evidence>
<dbReference type="CDD" id="cd14498">
    <property type="entry name" value="DSP"/>
    <property type="match status" value="1"/>
</dbReference>
<proteinExistence type="inferred from homology"/>
<dbReference type="GO" id="GO:0043409">
    <property type="term" value="P:negative regulation of MAPK cascade"/>
    <property type="evidence" value="ECO:0007669"/>
    <property type="project" value="TreeGrafter"/>
</dbReference>
<dbReference type="InterPro" id="IPR000387">
    <property type="entry name" value="Tyr_Pase_dom"/>
</dbReference>
<dbReference type="EC" id="3.1.3.48" evidence="2"/>
<evidence type="ECO:0000313" key="7">
    <source>
        <dbReference type="EMBL" id="PBK58816.1"/>
    </source>
</evidence>
<dbReference type="PROSITE" id="PS50056">
    <property type="entry name" value="TYR_PHOSPHATASE_2"/>
    <property type="match status" value="1"/>
</dbReference>
<dbReference type="SMART" id="SM00195">
    <property type="entry name" value="DSPc"/>
    <property type="match status" value="1"/>
</dbReference>
<sequence>MIRFDSIPLEIQQAMCTPMHRILAPTPLPNDPSKYTGSLYLGSLAAVCEKDLLRDHHITHLVQVLDVPWLPVSEKDGFSCYRIDILDQASSDLRPHLEDACNYIDRALRGGKSVLVHCQQGISRSASIVIAFLIRNRGMSYDSAYSLVKRERACIKPNPGFVQALQEWEALWRRPPPGRRFTS</sequence>
<accession>A0A2H3B702</accession>
<dbReference type="InterPro" id="IPR020422">
    <property type="entry name" value="TYR_PHOSPHATASE_DUAL_dom"/>
</dbReference>
<keyword evidence="8" id="KW-1185">Reference proteome</keyword>
<dbReference type="GO" id="GO:0033550">
    <property type="term" value="F:MAP kinase tyrosine phosphatase activity"/>
    <property type="evidence" value="ECO:0007669"/>
    <property type="project" value="TreeGrafter"/>
</dbReference>
<evidence type="ECO:0000256" key="4">
    <source>
        <dbReference type="ARBA" id="ARBA00022912"/>
    </source>
</evidence>
<name>A0A2H3B702_9AGAR</name>
<evidence type="ECO:0000256" key="3">
    <source>
        <dbReference type="ARBA" id="ARBA00022801"/>
    </source>
</evidence>
<comment type="similarity">
    <text evidence="1">Belongs to the protein-tyrosine phosphatase family. Non-receptor class dual specificity subfamily.</text>
</comment>
<dbReference type="SUPFAM" id="SSF52799">
    <property type="entry name" value="(Phosphotyrosine protein) phosphatases II"/>
    <property type="match status" value="1"/>
</dbReference>
<dbReference type="AlphaFoldDB" id="A0A2H3B702"/>
<feature type="domain" description="Tyrosine specific protein phosphatases" evidence="6">
    <location>
        <begin position="98"/>
        <end position="152"/>
    </location>
</feature>
<dbReference type="GO" id="GO:0005737">
    <property type="term" value="C:cytoplasm"/>
    <property type="evidence" value="ECO:0007669"/>
    <property type="project" value="TreeGrafter"/>
</dbReference>
<evidence type="ECO:0000256" key="2">
    <source>
        <dbReference type="ARBA" id="ARBA00013064"/>
    </source>
</evidence>
<evidence type="ECO:0000256" key="1">
    <source>
        <dbReference type="ARBA" id="ARBA00008601"/>
    </source>
</evidence>
<reference evidence="8" key="1">
    <citation type="journal article" date="2017" name="Nat. Ecol. Evol.">
        <title>Genome expansion and lineage-specific genetic innovations in the forest pathogenic fungi Armillaria.</title>
        <authorList>
            <person name="Sipos G."/>
            <person name="Prasanna A.N."/>
            <person name="Walter M.C."/>
            <person name="O'Connor E."/>
            <person name="Balint B."/>
            <person name="Krizsan K."/>
            <person name="Kiss B."/>
            <person name="Hess J."/>
            <person name="Varga T."/>
            <person name="Slot J."/>
            <person name="Riley R."/>
            <person name="Boka B."/>
            <person name="Rigling D."/>
            <person name="Barry K."/>
            <person name="Lee J."/>
            <person name="Mihaltcheva S."/>
            <person name="LaButti K."/>
            <person name="Lipzen A."/>
            <person name="Waldron R."/>
            <person name="Moloney N.M."/>
            <person name="Sperisen C."/>
            <person name="Kredics L."/>
            <person name="Vagvoelgyi C."/>
            <person name="Patrignani A."/>
            <person name="Fitzpatrick D."/>
            <person name="Nagy I."/>
            <person name="Doyle S."/>
            <person name="Anderson J.B."/>
            <person name="Grigoriev I.V."/>
            <person name="Gueldener U."/>
            <person name="Muensterkoetter M."/>
            <person name="Nagy L.G."/>
        </authorList>
    </citation>
    <scope>NUCLEOTIDE SEQUENCE [LARGE SCALE GENOMIC DNA]</scope>
    <source>
        <strain evidence="8">28-4</strain>
    </source>
</reference>
<dbReference type="EMBL" id="KZ293522">
    <property type="protein sequence ID" value="PBK58816.1"/>
    <property type="molecule type" value="Genomic_DNA"/>
</dbReference>
<dbReference type="Proteomes" id="UP000218334">
    <property type="component" value="Unassembled WGS sequence"/>
</dbReference>
<dbReference type="GO" id="GO:0017017">
    <property type="term" value="F:MAP kinase tyrosine/serine/threonine phosphatase activity"/>
    <property type="evidence" value="ECO:0007669"/>
    <property type="project" value="TreeGrafter"/>
</dbReference>
<keyword evidence="4" id="KW-0904">Protein phosphatase</keyword>